<proteinExistence type="predicted"/>
<keyword evidence="2" id="KW-1185">Reference proteome</keyword>
<gene>
    <name evidence="1" type="ORF">BD289DRAFT_443046</name>
</gene>
<dbReference type="EMBL" id="KZ678582">
    <property type="protein sequence ID" value="PSR78969.1"/>
    <property type="molecule type" value="Genomic_DNA"/>
</dbReference>
<evidence type="ECO:0000313" key="2">
    <source>
        <dbReference type="Proteomes" id="UP000241462"/>
    </source>
</evidence>
<dbReference type="Proteomes" id="UP000241462">
    <property type="component" value="Unassembled WGS sequence"/>
</dbReference>
<dbReference type="AlphaFoldDB" id="A0A2T2ZXJ0"/>
<evidence type="ECO:0000313" key="1">
    <source>
        <dbReference type="EMBL" id="PSR78969.1"/>
    </source>
</evidence>
<name>A0A2T2ZXJ0_9PEZI</name>
<protein>
    <submittedName>
        <fullName evidence="1">Uncharacterized protein</fullName>
    </submittedName>
</protein>
<organism evidence="1 2">
    <name type="scientific">Coniella lustricola</name>
    <dbReference type="NCBI Taxonomy" id="2025994"/>
    <lineage>
        <taxon>Eukaryota</taxon>
        <taxon>Fungi</taxon>
        <taxon>Dikarya</taxon>
        <taxon>Ascomycota</taxon>
        <taxon>Pezizomycotina</taxon>
        <taxon>Sordariomycetes</taxon>
        <taxon>Sordariomycetidae</taxon>
        <taxon>Diaporthales</taxon>
        <taxon>Schizoparmaceae</taxon>
        <taxon>Coniella</taxon>
    </lineage>
</organism>
<accession>A0A2T2ZXJ0</accession>
<dbReference type="InParanoid" id="A0A2T2ZXJ0"/>
<sequence>MKQAHGLSHQVHGEQVSTAQRGVSAHHHLHRERRFARYLPHPVFLHSIFACLLAQLDTPFYGSGRAQQMKFVIYSFPESTGDFLAAGLIATYFGQARGAAVMAPTSRQQTTDRSSLSWEMTSSRKTRRKRLVLLRRTWLCFRRAEGISWRVLGRDERTHCNFVLSKDEAST</sequence>
<reference evidence="1 2" key="1">
    <citation type="journal article" date="2018" name="Mycol. Prog.">
        <title>Coniella lustricola, a new species from submerged detritus.</title>
        <authorList>
            <person name="Raudabaugh D.B."/>
            <person name="Iturriaga T."/>
            <person name="Carver A."/>
            <person name="Mondo S."/>
            <person name="Pangilinan J."/>
            <person name="Lipzen A."/>
            <person name="He G."/>
            <person name="Amirebrahimi M."/>
            <person name="Grigoriev I.V."/>
            <person name="Miller A.N."/>
        </authorList>
    </citation>
    <scope>NUCLEOTIDE SEQUENCE [LARGE SCALE GENOMIC DNA]</scope>
    <source>
        <strain evidence="1 2">B22-T-1</strain>
    </source>
</reference>
<feature type="non-terminal residue" evidence="1">
    <location>
        <position position="1"/>
    </location>
</feature>